<organism evidence="1 2">
    <name type="scientific">Holotrichia oblita</name>
    <name type="common">Chafer beetle</name>
    <dbReference type="NCBI Taxonomy" id="644536"/>
    <lineage>
        <taxon>Eukaryota</taxon>
        <taxon>Metazoa</taxon>
        <taxon>Ecdysozoa</taxon>
        <taxon>Arthropoda</taxon>
        <taxon>Hexapoda</taxon>
        <taxon>Insecta</taxon>
        <taxon>Pterygota</taxon>
        <taxon>Neoptera</taxon>
        <taxon>Endopterygota</taxon>
        <taxon>Coleoptera</taxon>
        <taxon>Polyphaga</taxon>
        <taxon>Scarabaeiformia</taxon>
        <taxon>Scarabaeidae</taxon>
        <taxon>Melolonthinae</taxon>
        <taxon>Holotrichia</taxon>
    </lineage>
</organism>
<evidence type="ECO:0000313" key="1">
    <source>
        <dbReference type="EMBL" id="KAI4469159.1"/>
    </source>
</evidence>
<comment type="caution">
    <text evidence="1">The sequence shown here is derived from an EMBL/GenBank/DDBJ whole genome shotgun (WGS) entry which is preliminary data.</text>
</comment>
<sequence>MDMLKTDAQILLQILNIQDKDKLILIKEDTDSDGNFIIAHALRHIFQDENRGVCLVMLQNNLIHYQSVGKRLNYNLQENIITKRATIIEPLTAIVEDIGAANPKLLNSDTNIVVNNFCKEIENQLQDLLIKCSGLIYVIIDNLSCLLDIGWEFKHCMHFVNMLINLNDRVNVIVSVHQATSDDQHLDTAMNYISDIVVSVESLKAGRSPIVTGIINIKRNDTSVENYHFKTSEKGNEETVRLRFKGKRNSTKPYNESDVKAKILLPLPSNYLLAVLGLILLVFTAVIVIEKQLPPGLKVIDEHKHPDRFIAERAYDHLRNLTSLGPRVAGSYINEVLTVNLLRKEIETIIKNAKKKHVIELDIQKVSGSFALEFLDGMTNVYNGLQNVVVRVGSHINSPHSLLINCHFDTVVDSPGGSDDGAGCAVMLEILRVISRSDRTLRHNIIFLFNGGEENFLPASHGFITQHKWAKEVRAFINLEACGAGGREILFQAGPNHPWILETYSEEVPYPYASSLAQEIFQSGVIPGDTDYRIFRDFGNLSGLDFAWSSNGYVYHTKFDTLDQVPLGSLQRTGDNILSLARGMAQGHQLADIENHRAGNLVFFDFLGAFVVRWPMLISDIINTLSVIFSIYTIMENSKENKNVVSKHNYFKRLFNAMGAVVGTWFASALFCLAIAISLNLLDRTMAWYGRPLWVFFLYMVPTTLARNLASKFVIYMHVISFAVPLILLVMDPYKVLNLLLGVFLISVGVLLLTPLGFPYSGDPRAPAPQKFMLSHTKRTFHSAAGDVMHESSGYWIIDLDINSPHTVDRFVPEVATAQLIDKDCAAYLYCGLPYLVPVLSMIWKTHFIPAPPPIFEKPTVMKVLNRDKIKIGPSHMGFMLSPVSGVDLHNWSLPSVPLVTTVPWNNRKTYFVFYGTGYESVPLKLSMNFTVPKEHKGPIADVAVTGHYFFGKSKTSAEFQELIEKFPSWTAVTSWSSSYESWIFYKFLMFDLNMIGCRFKATPLVLLVVDGHCFVYRVAINARHIFGSASGSGRYVPLISMILYMDTGIFINTSKTLIVCIQINGRSPSSKRMMTLLYEYVPMMCFPCAQFGRVPILKRGDANHGSVAESWTNWIGR</sequence>
<proteinExistence type="predicted"/>
<dbReference type="EMBL" id="CM043016">
    <property type="protein sequence ID" value="KAI4469159.1"/>
    <property type="molecule type" value="Genomic_DNA"/>
</dbReference>
<gene>
    <name evidence="1" type="ORF">MML48_2g00011165</name>
</gene>
<evidence type="ECO:0000313" key="2">
    <source>
        <dbReference type="Proteomes" id="UP001056778"/>
    </source>
</evidence>
<protein>
    <submittedName>
        <fullName evidence="1">Metallopeptidase m28 family member</fullName>
    </submittedName>
</protein>
<name>A0ACB9TR89_HOLOL</name>
<accession>A0ACB9TR89</accession>
<keyword evidence="2" id="KW-1185">Reference proteome</keyword>
<dbReference type="Proteomes" id="UP001056778">
    <property type="component" value="Chromosome 2"/>
</dbReference>
<reference evidence="1" key="1">
    <citation type="submission" date="2022-04" db="EMBL/GenBank/DDBJ databases">
        <title>Chromosome-scale genome assembly of Holotrichia oblita Faldermann.</title>
        <authorList>
            <person name="Rongchong L."/>
        </authorList>
    </citation>
    <scope>NUCLEOTIDE SEQUENCE</scope>
    <source>
        <strain evidence="1">81SQS9</strain>
    </source>
</reference>